<organism evidence="1 2">
    <name type="scientific">Corynebacterium accolens</name>
    <dbReference type="NCBI Taxonomy" id="38284"/>
    <lineage>
        <taxon>Bacteria</taxon>
        <taxon>Bacillati</taxon>
        <taxon>Actinomycetota</taxon>
        <taxon>Actinomycetes</taxon>
        <taxon>Mycobacteriales</taxon>
        <taxon>Corynebacteriaceae</taxon>
        <taxon>Corynebacterium</taxon>
    </lineage>
</organism>
<dbReference type="EMBL" id="NWBP01000011">
    <property type="protein sequence ID" value="PCC83440.1"/>
    <property type="molecule type" value="Genomic_DNA"/>
</dbReference>
<evidence type="ECO:0000313" key="1">
    <source>
        <dbReference type="EMBL" id="PCC83440.1"/>
    </source>
</evidence>
<dbReference type="Proteomes" id="UP000218690">
    <property type="component" value="Unassembled WGS sequence"/>
</dbReference>
<comment type="caution">
    <text evidence="1">The sequence shown here is derived from an EMBL/GenBank/DDBJ whole genome shotgun (WGS) entry which is preliminary data.</text>
</comment>
<sequence length="353" mass="36524">MTDPLSQLRAANPVPDAALDDAALTRSEAVLSGIVDSGSRTPWTAVAAGVGVLALVGGVIPFVNRSEPVAVAEVLTHAGAAAAAQPDAADKGVTSKEYLKRVDTDGSSTVTTEYSVGVDGTVNISSQGELPGFDPQPAIPAEDLMAATDRAGLEALADRFPNRALGALQLLLQPGLSSEQQKIVYDILAATDGNDLASTSQGSDDGVGEDGLISVIRDADHISFSILPATGQLVRVVGLVGPNVTTTVEATAILGCVSVTGLEGPDSISLACGDNNYLVNDLKWSTWGADEATAEGTAVENDCDPFCAEGKFKQTPVRVVVDKREACGYNAKVYSRIRVIYPDHEEVEEIGCA</sequence>
<name>A0A2A4AMC6_9CORY</name>
<protein>
    <submittedName>
        <fullName evidence="1">Uncharacterized protein</fullName>
    </submittedName>
</protein>
<dbReference type="AlphaFoldDB" id="A0A2A4AMC6"/>
<reference evidence="1 2" key="1">
    <citation type="submission" date="2017-09" db="EMBL/GenBank/DDBJ databases">
        <title>Draft Genome Sequence of Corynebacterium accolens AH4003.</title>
        <authorList>
            <person name="Chen Y."/>
            <person name="Oosthuysen W.F."/>
            <person name="Kelley S."/>
            <person name="Horswill A."/>
        </authorList>
    </citation>
    <scope>NUCLEOTIDE SEQUENCE [LARGE SCALE GENOMIC DNA]</scope>
    <source>
        <strain evidence="1 2">AH4003</strain>
    </source>
</reference>
<evidence type="ECO:0000313" key="2">
    <source>
        <dbReference type="Proteomes" id="UP000218690"/>
    </source>
</evidence>
<gene>
    <name evidence="1" type="ORF">COM45_03570</name>
</gene>
<proteinExistence type="predicted"/>
<accession>A0A2A4AMC6</accession>